<feature type="domain" description="Amino acid transporter transmembrane" evidence="6">
    <location>
        <begin position="43"/>
        <end position="438"/>
    </location>
</feature>
<keyword evidence="3 5" id="KW-1133">Transmembrane helix</keyword>
<feature type="transmembrane region" description="Helical" evidence="5">
    <location>
        <begin position="194"/>
        <end position="213"/>
    </location>
</feature>
<evidence type="ECO:0000256" key="5">
    <source>
        <dbReference type="SAM" id="Phobius"/>
    </source>
</evidence>
<feature type="transmembrane region" description="Helical" evidence="5">
    <location>
        <begin position="414"/>
        <end position="440"/>
    </location>
</feature>
<keyword evidence="2 5" id="KW-0812">Transmembrane</keyword>
<dbReference type="OrthoDB" id="438545at2759"/>
<comment type="subcellular location">
    <subcellularLocation>
        <location evidence="1">Membrane</location>
        <topology evidence="1">Multi-pass membrane protein</topology>
    </subcellularLocation>
</comment>
<dbReference type="GO" id="GO:0016020">
    <property type="term" value="C:membrane"/>
    <property type="evidence" value="ECO:0007669"/>
    <property type="project" value="UniProtKB-SubCell"/>
</dbReference>
<feature type="transmembrane region" description="Helical" evidence="5">
    <location>
        <begin position="355"/>
        <end position="374"/>
    </location>
</feature>
<keyword evidence="4 5" id="KW-0472">Membrane</keyword>
<accession>A0A8J8NRK1</accession>
<feature type="transmembrane region" description="Helical" evidence="5">
    <location>
        <begin position="121"/>
        <end position="141"/>
    </location>
</feature>
<feature type="transmembrane region" description="Helical" evidence="5">
    <location>
        <begin position="380"/>
        <end position="402"/>
    </location>
</feature>
<dbReference type="AlphaFoldDB" id="A0A8J8NRK1"/>
<reference evidence="7" key="1">
    <citation type="submission" date="2019-06" db="EMBL/GenBank/DDBJ databases">
        <authorList>
            <person name="Zheng W."/>
        </authorList>
    </citation>
    <scope>NUCLEOTIDE SEQUENCE</scope>
    <source>
        <strain evidence="7">QDHG01</strain>
    </source>
</reference>
<evidence type="ECO:0000259" key="6">
    <source>
        <dbReference type="Pfam" id="PF01490"/>
    </source>
</evidence>
<dbReference type="EMBL" id="RRYP01008406">
    <property type="protein sequence ID" value="TNV79798.1"/>
    <property type="molecule type" value="Genomic_DNA"/>
</dbReference>
<keyword evidence="8" id="KW-1185">Reference proteome</keyword>
<dbReference type="Pfam" id="PF01490">
    <property type="entry name" value="Aa_trans"/>
    <property type="match status" value="1"/>
</dbReference>
<gene>
    <name evidence="7" type="ORF">FGO68_gene4550</name>
</gene>
<evidence type="ECO:0000256" key="4">
    <source>
        <dbReference type="ARBA" id="ARBA00023136"/>
    </source>
</evidence>
<feature type="transmembrane region" description="Helical" evidence="5">
    <location>
        <begin position="164"/>
        <end position="182"/>
    </location>
</feature>
<feature type="transmembrane region" description="Helical" evidence="5">
    <location>
        <begin position="275"/>
        <end position="293"/>
    </location>
</feature>
<dbReference type="GO" id="GO:0015179">
    <property type="term" value="F:L-amino acid transmembrane transporter activity"/>
    <property type="evidence" value="ECO:0007669"/>
    <property type="project" value="TreeGrafter"/>
</dbReference>
<feature type="transmembrane region" description="Helical" evidence="5">
    <location>
        <begin position="75"/>
        <end position="100"/>
    </location>
</feature>
<evidence type="ECO:0000256" key="2">
    <source>
        <dbReference type="ARBA" id="ARBA00022692"/>
    </source>
</evidence>
<sequence length="448" mass="49351">MSPNTSEFAKSGDINYRENAIAFSPNAGSRKPFYDRAFGKLGKGSLRGSIFSLCASAIGSGVLSLPYVLGLNGWVLGLVFIIVGGFSAAWSLFMIAESAIKARVKNYSQLANKVGGKGLELFLQINILIYMWGSCISYQIIISKLLGKFLLKCGLGDAMFFDSWQYRAIQGAPTAVLILLPLSLIKDMSGFRHISVISIFALIYTGLVLFIELPGYIDKNYASAHIVAAWFDWNFFTGASITFFAYTCQVQLLPIYSELVNPNEKRIKKVISRSVIVDLVFYISIALAGYFSTYDKTPKIVLDRDALDGGRDYALMIAQFSIVLVLFVAVPVNYNPFRNQIFYMFFKKDSFSFKENLACTVTFLGITCTIAIAYPDVSSVLGILGGLNATAIQFLVPMLCSVKVSGQPYTSPMNLFKIAFFGILTLIGYTNVCTTIYRMVTGTDVIGR</sequence>
<evidence type="ECO:0000313" key="8">
    <source>
        <dbReference type="Proteomes" id="UP000785679"/>
    </source>
</evidence>
<proteinExistence type="predicted"/>
<comment type="caution">
    <text evidence="7">The sequence shown here is derived from an EMBL/GenBank/DDBJ whole genome shotgun (WGS) entry which is preliminary data.</text>
</comment>
<dbReference type="PANTHER" id="PTHR22950:SF702">
    <property type="entry name" value="AMINO ACID TRANSPORTER PROTEIN"/>
    <property type="match status" value="1"/>
</dbReference>
<dbReference type="InterPro" id="IPR013057">
    <property type="entry name" value="AA_transpt_TM"/>
</dbReference>
<dbReference type="PANTHER" id="PTHR22950">
    <property type="entry name" value="AMINO ACID TRANSPORTER"/>
    <property type="match status" value="1"/>
</dbReference>
<organism evidence="7 8">
    <name type="scientific">Halteria grandinella</name>
    <dbReference type="NCBI Taxonomy" id="5974"/>
    <lineage>
        <taxon>Eukaryota</taxon>
        <taxon>Sar</taxon>
        <taxon>Alveolata</taxon>
        <taxon>Ciliophora</taxon>
        <taxon>Intramacronucleata</taxon>
        <taxon>Spirotrichea</taxon>
        <taxon>Stichotrichia</taxon>
        <taxon>Sporadotrichida</taxon>
        <taxon>Halteriidae</taxon>
        <taxon>Halteria</taxon>
    </lineage>
</organism>
<protein>
    <recommendedName>
        <fullName evidence="6">Amino acid transporter transmembrane domain-containing protein</fullName>
    </recommendedName>
</protein>
<feature type="transmembrane region" description="Helical" evidence="5">
    <location>
        <begin position="313"/>
        <end position="334"/>
    </location>
</feature>
<feature type="transmembrane region" description="Helical" evidence="5">
    <location>
        <begin position="233"/>
        <end position="254"/>
    </location>
</feature>
<name>A0A8J8NRK1_HALGN</name>
<dbReference type="Proteomes" id="UP000785679">
    <property type="component" value="Unassembled WGS sequence"/>
</dbReference>
<feature type="transmembrane region" description="Helical" evidence="5">
    <location>
        <begin position="50"/>
        <end position="69"/>
    </location>
</feature>
<evidence type="ECO:0000256" key="3">
    <source>
        <dbReference type="ARBA" id="ARBA00022989"/>
    </source>
</evidence>
<evidence type="ECO:0000256" key="1">
    <source>
        <dbReference type="ARBA" id="ARBA00004141"/>
    </source>
</evidence>
<evidence type="ECO:0000313" key="7">
    <source>
        <dbReference type="EMBL" id="TNV79798.1"/>
    </source>
</evidence>